<dbReference type="RefSeq" id="WP_111865409.1">
    <property type="nucleotide sequence ID" value="NZ_QLYX01000004.1"/>
</dbReference>
<comment type="caution">
    <text evidence="2">The sequence shown here is derived from an EMBL/GenBank/DDBJ whole genome shotgun (WGS) entry which is preliminary data.</text>
</comment>
<dbReference type="InterPro" id="IPR029044">
    <property type="entry name" value="Nucleotide-diphossugar_trans"/>
</dbReference>
<protein>
    <recommendedName>
        <fullName evidence="1">Glycosyltransferase 2-like domain-containing protein</fullName>
    </recommendedName>
</protein>
<organism evidence="2 3">
    <name type="scientific">Actinomadura craniellae</name>
    <dbReference type="NCBI Taxonomy" id="2231787"/>
    <lineage>
        <taxon>Bacteria</taxon>
        <taxon>Bacillati</taxon>
        <taxon>Actinomycetota</taxon>
        <taxon>Actinomycetes</taxon>
        <taxon>Streptosporangiales</taxon>
        <taxon>Thermomonosporaceae</taxon>
        <taxon>Actinomadura</taxon>
    </lineage>
</organism>
<dbReference type="PANTHER" id="PTHR22916">
    <property type="entry name" value="GLYCOSYLTRANSFERASE"/>
    <property type="match status" value="1"/>
</dbReference>
<gene>
    <name evidence="2" type="ORF">DPM19_10165</name>
</gene>
<dbReference type="InterPro" id="IPR001173">
    <property type="entry name" value="Glyco_trans_2-like"/>
</dbReference>
<dbReference type="GO" id="GO:0016758">
    <property type="term" value="F:hexosyltransferase activity"/>
    <property type="evidence" value="ECO:0007669"/>
    <property type="project" value="UniProtKB-ARBA"/>
</dbReference>
<proteinExistence type="predicted"/>
<reference evidence="2 3" key="1">
    <citation type="submission" date="2018-06" db="EMBL/GenBank/DDBJ databases">
        <title>Actinomadura craniellae sp. nov. isolated from marine sponge Craniella sp.</title>
        <authorList>
            <person name="Li L."/>
            <person name="Xu Q.H."/>
            <person name="Lin H.W."/>
            <person name="Lu Y.H."/>
        </authorList>
    </citation>
    <scope>NUCLEOTIDE SEQUENCE [LARGE SCALE GENOMIC DNA]</scope>
    <source>
        <strain evidence="2 3">LHW63021</strain>
    </source>
</reference>
<dbReference type="CDD" id="cd00761">
    <property type="entry name" value="Glyco_tranf_GTA_type"/>
    <property type="match status" value="1"/>
</dbReference>
<evidence type="ECO:0000313" key="2">
    <source>
        <dbReference type="EMBL" id="RAY15089.1"/>
    </source>
</evidence>
<dbReference type="Pfam" id="PF00535">
    <property type="entry name" value="Glycos_transf_2"/>
    <property type="match status" value="1"/>
</dbReference>
<dbReference type="AlphaFoldDB" id="A0A365H7S0"/>
<keyword evidence="3" id="KW-1185">Reference proteome</keyword>
<dbReference type="PANTHER" id="PTHR22916:SF3">
    <property type="entry name" value="UDP-GLCNAC:BETAGAL BETA-1,3-N-ACETYLGLUCOSAMINYLTRANSFERASE-LIKE PROTEIN 1"/>
    <property type="match status" value="1"/>
</dbReference>
<feature type="domain" description="Glycosyltransferase 2-like" evidence="1">
    <location>
        <begin position="6"/>
        <end position="134"/>
    </location>
</feature>
<evidence type="ECO:0000259" key="1">
    <source>
        <dbReference type="Pfam" id="PF00535"/>
    </source>
</evidence>
<dbReference type="EMBL" id="QLYX01000004">
    <property type="protein sequence ID" value="RAY15089.1"/>
    <property type="molecule type" value="Genomic_DNA"/>
</dbReference>
<sequence>MSPKLSVVVPLHNAEPRLARCLDALAAQTLDDLEVIVVDDGSTDDGAVLADAYVRRDPRFRLVRQDHRGPGPARNAGVLEATGEYLAFAEVDDVMARRAYDLLAGSLELTGSDLAVGAPSGPVAEGTRLERHPCLLRDRTLGTKVFRRAFWDSCGLEFPAGPCPDPPVTVTALLRATAVDVLPDAVRSRRPGPDTGLVPRLAGARSVRRLVAAHAPRLLPDYDELVLIDIELRALLAALPDRLPDSPDAVLLTRLGAELLAEIDPALIRRFPSIDRLRLHLLGRRMLPELLVALRYDPRDGTPVVRRGRRGRRYAEHPFFEDAALDVPRSVYDVTDELVPEARIDRASWTREGRLRIEGHAYIPYLDADGSRLRLWLTGGRWRRPIRVPVRRVLRPDVTAASGQSVASYDHSGFTAEIDPARLGAATEWRLYAAVANQGLRRRRMVGAGGLRATGRELAGGVRVQALPDEWGLLLRVRPVEVELTGHRRAGDQLELSGRLARDPGLLARVTATTGRGGRWVRGPIEASRRTDGWFDFRARLPLAELIRDPGESGDVGWEITLAGGIEVPLPDDFAETDYRLPDGSEFVLTRTRTGLLHGVGRVPLHALA</sequence>
<dbReference type="OrthoDB" id="3183633at2"/>
<dbReference type="SUPFAM" id="SSF53448">
    <property type="entry name" value="Nucleotide-diphospho-sugar transferases"/>
    <property type="match status" value="1"/>
</dbReference>
<evidence type="ECO:0000313" key="3">
    <source>
        <dbReference type="Proteomes" id="UP000251891"/>
    </source>
</evidence>
<accession>A0A365H7S0</accession>
<dbReference type="Gene3D" id="3.90.550.10">
    <property type="entry name" value="Spore Coat Polysaccharide Biosynthesis Protein SpsA, Chain A"/>
    <property type="match status" value="1"/>
</dbReference>
<name>A0A365H7S0_9ACTN</name>
<dbReference type="Proteomes" id="UP000251891">
    <property type="component" value="Unassembled WGS sequence"/>
</dbReference>